<dbReference type="AlphaFoldDB" id="A0A4Z2EVW8"/>
<reference evidence="2 3" key="1">
    <citation type="submission" date="2019-03" db="EMBL/GenBank/DDBJ databases">
        <title>First draft genome of Liparis tanakae, snailfish: a comprehensive survey of snailfish specific genes.</title>
        <authorList>
            <person name="Kim W."/>
            <person name="Song I."/>
            <person name="Jeong J.-H."/>
            <person name="Kim D."/>
            <person name="Kim S."/>
            <person name="Ryu S."/>
            <person name="Song J.Y."/>
            <person name="Lee S.K."/>
        </authorList>
    </citation>
    <scope>NUCLEOTIDE SEQUENCE [LARGE SCALE GENOMIC DNA]</scope>
    <source>
        <tissue evidence="2">Muscle</tissue>
    </source>
</reference>
<evidence type="ECO:0000256" key="1">
    <source>
        <dbReference type="SAM" id="MobiDB-lite"/>
    </source>
</evidence>
<accession>A0A4Z2EVW8</accession>
<keyword evidence="3" id="KW-1185">Reference proteome</keyword>
<proteinExistence type="predicted"/>
<organism evidence="2 3">
    <name type="scientific">Liparis tanakae</name>
    <name type="common">Tanaka's snailfish</name>
    <dbReference type="NCBI Taxonomy" id="230148"/>
    <lineage>
        <taxon>Eukaryota</taxon>
        <taxon>Metazoa</taxon>
        <taxon>Chordata</taxon>
        <taxon>Craniata</taxon>
        <taxon>Vertebrata</taxon>
        <taxon>Euteleostomi</taxon>
        <taxon>Actinopterygii</taxon>
        <taxon>Neopterygii</taxon>
        <taxon>Teleostei</taxon>
        <taxon>Neoteleostei</taxon>
        <taxon>Acanthomorphata</taxon>
        <taxon>Eupercaria</taxon>
        <taxon>Perciformes</taxon>
        <taxon>Cottioidei</taxon>
        <taxon>Cottales</taxon>
        <taxon>Liparidae</taxon>
        <taxon>Liparis</taxon>
    </lineage>
</organism>
<sequence length="111" mass="12405">MFFNSLMKRDTENSHAVVRTRTRARRGGIPLSGRNASSSAGLREPDEPSARAPRLPTDKGTRNMTRDVSDRSQPAPVIDTHFVEDELQGAVEAHGCARARARAHRKRDEER</sequence>
<feature type="region of interest" description="Disordered" evidence="1">
    <location>
        <begin position="1"/>
        <end position="77"/>
    </location>
</feature>
<protein>
    <submittedName>
        <fullName evidence="2">Uncharacterized protein</fullName>
    </submittedName>
</protein>
<dbReference type="EMBL" id="SRLO01002657">
    <property type="protein sequence ID" value="TNN32504.1"/>
    <property type="molecule type" value="Genomic_DNA"/>
</dbReference>
<dbReference type="Proteomes" id="UP000314294">
    <property type="component" value="Unassembled WGS sequence"/>
</dbReference>
<feature type="compositionally biased region" description="Basic and acidic residues" evidence="1">
    <location>
        <begin position="56"/>
        <end position="70"/>
    </location>
</feature>
<gene>
    <name evidence="2" type="ORF">EYF80_057335</name>
</gene>
<comment type="caution">
    <text evidence="2">The sequence shown here is derived from an EMBL/GenBank/DDBJ whole genome shotgun (WGS) entry which is preliminary data.</text>
</comment>
<evidence type="ECO:0000313" key="2">
    <source>
        <dbReference type="EMBL" id="TNN32504.1"/>
    </source>
</evidence>
<name>A0A4Z2EVW8_9TELE</name>
<evidence type="ECO:0000313" key="3">
    <source>
        <dbReference type="Proteomes" id="UP000314294"/>
    </source>
</evidence>